<dbReference type="PANTHER" id="PTHR42917:SF2">
    <property type="entry name" value="2,4-DIENOYL-COA REDUCTASE [(2E)-ENOYL-COA-PRODUCING]"/>
    <property type="match status" value="1"/>
</dbReference>
<dbReference type="SUPFAM" id="SSF51395">
    <property type="entry name" value="FMN-linked oxidoreductases"/>
    <property type="match status" value="1"/>
</dbReference>
<evidence type="ECO:0000256" key="4">
    <source>
        <dbReference type="ARBA" id="ARBA00022630"/>
    </source>
</evidence>
<dbReference type="RefSeq" id="WP_253859132.1">
    <property type="nucleotide sequence ID" value="NZ_BAAALM010000012.1"/>
</dbReference>
<dbReference type="Gene3D" id="3.40.50.720">
    <property type="entry name" value="NAD(P)-binding Rossmann-like Domain"/>
    <property type="match status" value="1"/>
</dbReference>
<evidence type="ECO:0000256" key="1">
    <source>
        <dbReference type="ARBA" id="ARBA00001917"/>
    </source>
</evidence>
<dbReference type="InterPro" id="IPR013785">
    <property type="entry name" value="Aldolase_TIM"/>
</dbReference>
<evidence type="ECO:0000256" key="9">
    <source>
        <dbReference type="ARBA" id="ARBA00023014"/>
    </source>
</evidence>
<gene>
    <name evidence="11" type="ORF">GCM10009675_34020</name>
</gene>
<dbReference type="EMBL" id="BAAALM010000012">
    <property type="protein sequence ID" value="GAA1210569.1"/>
    <property type="molecule type" value="Genomic_DNA"/>
</dbReference>
<dbReference type="Pfam" id="PF00724">
    <property type="entry name" value="Oxidored_FMN"/>
    <property type="match status" value="1"/>
</dbReference>
<dbReference type="InterPro" id="IPR051793">
    <property type="entry name" value="NADH:flavin_oxidoreductase"/>
</dbReference>
<reference evidence="12" key="1">
    <citation type="journal article" date="2019" name="Int. J. Syst. Evol. Microbiol.">
        <title>The Global Catalogue of Microorganisms (GCM) 10K type strain sequencing project: providing services to taxonomists for standard genome sequencing and annotation.</title>
        <authorList>
            <consortium name="The Broad Institute Genomics Platform"/>
            <consortium name="The Broad Institute Genome Sequencing Center for Infectious Disease"/>
            <person name="Wu L."/>
            <person name="Ma J."/>
        </authorList>
    </citation>
    <scope>NUCLEOTIDE SEQUENCE [LARGE SCALE GENOMIC DNA]</scope>
    <source>
        <strain evidence="12">JCM 13022</strain>
    </source>
</reference>
<dbReference type="PRINTS" id="PR00368">
    <property type="entry name" value="FADPNR"/>
</dbReference>
<dbReference type="InterPro" id="IPR001155">
    <property type="entry name" value="OxRdtase_FMN_N"/>
</dbReference>
<evidence type="ECO:0000256" key="6">
    <source>
        <dbReference type="ARBA" id="ARBA00022723"/>
    </source>
</evidence>
<accession>A0ABP4G2S3</accession>
<dbReference type="Gene3D" id="3.20.20.70">
    <property type="entry name" value="Aldolase class I"/>
    <property type="match status" value="1"/>
</dbReference>
<dbReference type="Pfam" id="PF13450">
    <property type="entry name" value="NAD_binding_8"/>
    <property type="match status" value="1"/>
</dbReference>
<evidence type="ECO:0000259" key="10">
    <source>
        <dbReference type="Pfam" id="PF00724"/>
    </source>
</evidence>
<evidence type="ECO:0000256" key="3">
    <source>
        <dbReference type="ARBA" id="ARBA00011048"/>
    </source>
</evidence>
<dbReference type="PRINTS" id="PR00411">
    <property type="entry name" value="PNDRDTASEI"/>
</dbReference>
<evidence type="ECO:0000256" key="8">
    <source>
        <dbReference type="ARBA" id="ARBA00023004"/>
    </source>
</evidence>
<organism evidence="11 12">
    <name type="scientific">Prauserella alba</name>
    <dbReference type="NCBI Taxonomy" id="176898"/>
    <lineage>
        <taxon>Bacteria</taxon>
        <taxon>Bacillati</taxon>
        <taxon>Actinomycetota</taxon>
        <taxon>Actinomycetes</taxon>
        <taxon>Pseudonocardiales</taxon>
        <taxon>Pseudonocardiaceae</taxon>
        <taxon>Prauserella</taxon>
    </lineage>
</organism>
<keyword evidence="6" id="KW-0479">Metal-binding</keyword>
<keyword evidence="12" id="KW-1185">Reference proteome</keyword>
<keyword evidence="8" id="KW-0408">Iron</keyword>
<proteinExistence type="inferred from homology"/>
<protein>
    <submittedName>
        <fullName evidence="11">NADH:flavin oxidoreductase</fullName>
    </submittedName>
</protein>
<name>A0ABP4G2S3_9PSEU</name>
<evidence type="ECO:0000256" key="7">
    <source>
        <dbReference type="ARBA" id="ARBA00023002"/>
    </source>
</evidence>
<dbReference type="Proteomes" id="UP001500467">
    <property type="component" value="Unassembled WGS sequence"/>
</dbReference>
<keyword evidence="7" id="KW-0560">Oxidoreductase</keyword>
<comment type="cofactor">
    <cofactor evidence="1">
        <name>FMN</name>
        <dbReference type="ChEBI" id="CHEBI:58210"/>
    </cofactor>
</comment>
<evidence type="ECO:0000256" key="2">
    <source>
        <dbReference type="ARBA" id="ARBA00001966"/>
    </source>
</evidence>
<keyword evidence="9" id="KW-0411">Iron-sulfur</keyword>
<evidence type="ECO:0000313" key="11">
    <source>
        <dbReference type="EMBL" id="GAA1210569.1"/>
    </source>
</evidence>
<comment type="similarity">
    <text evidence="3">In the N-terminal section; belongs to the NADH:flavin oxidoreductase/NADH oxidase family.</text>
</comment>
<feature type="domain" description="NADH:flavin oxidoreductase/NADH oxidase N-terminal" evidence="10">
    <location>
        <begin position="6"/>
        <end position="338"/>
    </location>
</feature>
<evidence type="ECO:0000256" key="5">
    <source>
        <dbReference type="ARBA" id="ARBA00022643"/>
    </source>
</evidence>
<keyword evidence="5" id="KW-0288">FMN</keyword>
<dbReference type="Gene3D" id="3.50.50.60">
    <property type="entry name" value="FAD/NAD(P)-binding domain"/>
    <property type="match status" value="1"/>
</dbReference>
<comment type="cofactor">
    <cofactor evidence="2">
        <name>[4Fe-4S] cluster</name>
        <dbReference type="ChEBI" id="CHEBI:49883"/>
    </cofactor>
</comment>
<keyword evidence="4" id="KW-0285">Flavoprotein</keyword>
<dbReference type="PANTHER" id="PTHR42917">
    <property type="entry name" value="2,4-DIENOYL-COA REDUCTASE"/>
    <property type="match status" value="1"/>
</dbReference>
<sequence>MNNDPLLTPYRLARLNLKNRIVSTAHSSRYTTEGLPTERYRLYQEHKARGGVGLVTLGGSAVVARDSPPAFGNITMYKDDVVPPLSRVVDSCRAHGSGVFLQLTHMGRRTDDHTADWLPTVSSAPMREPAHRVYPKAAEPWDQDRIVADFASAAERAKAAGVDGIELEHYGHLLDAFASPWHLSKLPPEERALAAQLPERVIRAVKHVVGDDMVLGVRMAVDERRPDGLDLDAAHSLLHRYVQLGVQFVNVIVGTIESATRLSEVIPGAGRKSAPFLDTAAEVKRAHPDVTVLHAAKIDDVATARHAIENGLVDLVGMTRANIADPYLVRKIATGRERDIRPCIGARYCLEGGATGGVVCVHNPAVGRENHLEHEIEATADRARKVVVVGAGPAGLETAHVAAKRGHHVVVLEAAADPGGQVNLLTANDRRRDLVGAVDWRMEQARSHGVDFRFGVFAGTEAVLDLAPDVVVVATGGLARSASDAGIPFADGMDDIWAVFEQPRKHYGAVLVFDDDGRYPSLDAVEVLARAGNTVTYVTPERSVAVEVGALNFSDYQATFDRHDVTFVPTRGVHAVDPGPGGRLTVTLGTEAGSAADRVTCDKVFYAGGTNPNDDLYLALRERSTNQGRVDYEAFVRAEAQPSAGEHPGTFELYRIGDAVTSRNMHAAILDAHRLALGV</sequence>
<comment type="caution">
    <text evidence="11">The sequence shown here is derived from an EMBL/GenBank/DDBJ whole genome shotgun (WGS) entry which is preliminary data.</text>
</comment>
<evidence type="ECO:0000313" key="12">
    <source>
        <dbReference type="Proteomes" id="UP001500467"/>
    </source>
</evidence>
<dbReference type="InterPro" id="IPR036188">
    <property type="entry name" value="FAD/NAD-bd_sf"/>
</dbReference>
<dbReference type="SUPFAM" id="SSF51905">
    <property type="entry name" value="FAD/NAD(P)-binding domain"/>
    <property type="match status" value="1"/>
</dbReference>